<evidence type="ECO:0000256" key="9">
    <source>
        <dbReference type="HAMAP-Rule" id="MF_00406"/>
    </source>
</evidence>
<dbReference type="InterPro" id="IPR029069">
    <property type="entry name" value="HotDog_dom_sf"/>
</dbReference>
<evidence type="ECO:0000256" key="3">
    <source>
        <dbReference type="ARBA" id="ARBA00022490"/>
    </source>
</evidence>
<comment type="similarity">
    <text evidence="2 9">Belongs to the thioester dehydratase family. FabZ subfamily.</text>
</comment>
<dbReference type="PANTHER" id="PTHR30272:SF1">
    <property type="entry name" value="3-HYDROXYACYL-[ACYL-CARRIER-PROTEIN] DEHYDRATASE"/>
    <property type="match status" value="1"/>
</dbReference>
<comment type="caution">
    <text evidence="10">The sequence shown here is derived from an EMBL/GenBank/DDBJ whole genome shotgun (WGS) entry which is preliminary data.</text>
</comment>
<dbReference type="OrthoDB" id="9772788at2"/>
<evidence type="ECO:0000256" key="7">
    <source>
        <dbReference type="ARBA" id="ARBA00023239"/>
    </source>
</evidence>
<evidence type="ECO:0000313" key="11">
    <source>
        <dbReference type="Proteomes" id="UP000078476"/>
    </source>
</evidence>
<keyword evidence="3 9" id="KW-0963">Cytoplasm</keyword>
<sequence>MTGQLDILQIQELLPHRYPFLLIDKVIECEPGVHLLGLKNVTFNEPFFQGHFPHLPVFPGVLIMEALAQATALLTSQTDTSLGNGVTYYLAGIDNARFKKPVVPGDQLMLDITYLKHKRNIWSFDCRAEVEGKLAASAQIMCAASVN</sequence>
<dbReference type="RefSeq" id="WP_066979280.1">
    <property type="nucleotide sequence ID" value="NZ_LUUI01000078.1"/>
</dbReference>
<feature type="active site" evidence="9">
    <location>
        <position position="51"/>
    </location>
</feature>
<keyword evidence="4 9" id="KW-0444">Lipid biosynthesis</keyword>
<dbReference type="GO" id="GO:0016020">
    <property type="term" value="C:membrane"/>
    <property type="evidence" value="ECO:0007669"/>
    <property type="project" value="GOC"/>
</dbReference>
<dbReference type="EC" id="4.2.1.59" evidence="9"/>
<dbReference type="GO" id="GO:0009245">
    <property type="term" value="P:lipid A biosynthetic process"/>
    <property type="evidence" value="ECO:0007669"/>
    <property type="project" value="UniProtKB-UniRule"/>
</dbReference>
<dbReference type="EMBL" id="LUUI01000078">
    <property type="protein sequence ID" value="OAI18447.1"/>
    <property type="molecule type" value="Genomic_DNA"/>
</dbReference>
<comment type="catalytic activity">
    <reaction evidence="9">
        <text>a (3R)-hydroxyacyl-[ACP] = a (2E)-enoyl-[ACP] + H2O</text>
        <dbReference type="Rhea" id="RHEA:13097"/>
        <dbReference type="Rhea" id="RHEA-COMP:9925"/>
        <dbReference type="Rhea" id="RHEA-COMP:9945"/>
        <dbReference type="ChEBI" id="CHEBI:15377"/>
        <dbReference type="ChEBI" id="CHEBI:78784"/>
        <dbReference type="ChEBI" id="CHEBI:78827"/>
        <dbReference type="EC" id="4.2.1.59"/>
    </reaction>
</comment>
<dbReference type="Proteomes" id="UP000078476">
    <property type="component" value="Unassembled WGS sequence"/>
</dbReference>
<dbReference type="PANTHER" id="PTHR30272">
    <property type="entry name" value="3-HYDROXYACYL-[ACYL-CARRIER-PROTEIN] DEHYDRATASE"/>
    <property type="match status" value="1"/>
</dbReference>
<dbReference type="GO" id="GO:0005737">
    <property type="term" value="C:cytoplasm"/>
    <property type="evidence" value="ECO:0007669"/>
    <property type="project" value="UniProtKB-SubCell"/>
</dbReference>
<evidence type="ECO:0000256" key="2">
    <source>
        <dbReference type="ARBA" id="ARBA00009174"/>
    </source>
</evidence>
<dbReference type="Gene3D" id="3.10.129.10">
    <property type="entry name" value="Hotdog Thioesterase"/>
    <property type="match status" value="1"/>
</dbReference>
<comment type="subcellular location">
    <subcellularLocation>
        <location evidence="1 9">Cytoplasm</location>
    </subcellularLocation>
</comment>
<gene>
    <name evidence="9" type="primary">fabZ</name>
    <name evidence="10" type="ORF">A1359_04995</name>
</gene>
<dbReference type="SUPFAM" id="SSF54637">
    <property type="entry name" value="Thioesterase/thiol ester dehydrase-isomerase"/>
    <property type="match status" value="1"/>
</dbReference>
<dbReference type="AlphaFoldDB" id="A0A177NKB8"/>
<dbReference type="Pfam" id="PF07977">
    <property type="entry name" value="FabA"/>
    <property type="match status" value="1"/>
</dbReference>
<evidence type="ECO:0000256" key="5">
    <source>
        <dbReference type="ARBA" id="ARBA00022556"/>
    </source>
</evidence>
<keyword evidence="7 9" id="KW-0456">Lyase</keyword>
<protein>
    <recommendedName>
        <fullName evidence="9">3-hydroxyacyl-[acyl-carrier-protein] dehydratase FabZ</fullName>
        <ecNumber evidence="9">4.2.1.59</ecNumber>
    </recommendedName>
    <alternativeName>
        <fullName evidence="9">(3R)-hydroxymyristoyl-[acyl-carrier-protein] dehydratase</fullName>
        <shortName evidence="9">(3R)-hydroxymyristoyl-ACP dehydrase</shortName>
    </alternativeName>
    <alternativeName>
        <fullName evidence="9">Beta-hydroxyacyl-ACP dehydratase</fullName>
    </alternativeName>
</protein>
<dbReference type="HAMAP" id="MF_00406">
    <property type="entry name" value="FabZ"/>
    <property type="match status" value="1"/>
</dbReference>
<dbReference type="NCBIfam" id="NF000582">
    <property type="entry name" value="PRK00006.1"/>
    <property type="match status" value="1"/>
</dbReference>
<dbReference type="GO" id="GO:0006633">
    <property type="term" value="P:fatty acid biosynthetic process"/>
    <property type="evidence" value="ECO:0007669"/>
    <property type="project" value="UniProtKB-UniRule"/>
</dbReference>
<name>A0A177NKB8_9GAMM</name>
<keyword evidence="5 9" id="KW-0441">Lipid A biosynthesis</keyword>
<dbReference type="FunFam" id="3.10.129.10:FF:000001">
    <property type="entry name" value="3-hydroxyacyl-[acyl-carrier-protein] dehydratase FabZ"/>
    <property type="match status" value="1"/>
</dbReference>
<dbReference type="InterPro" id="IPR010084">
    <property type="entry name" value="FabZ"/>
</dbReference>
<organism evidence="10 11">
    <name type="scientific">Methylomonas lenta</name>
    <dbReference type="NCBI Taxonomy" id="980561"/>
    <lineage>
        <taxon>Bacteria</taxon>
        <taxon>Pseudomonadati</taxon>
        <taxon>Pseudomonadota</taxon>
        <taxon>Gammaproteobacteria</taxon>
        <taxon>Methylococcales</taxon>
        <taxon>Methylococcaceae</taxon>
        <taxon>Methylomonas</taxon>
    </lineage>
</organism>
<keyword evidence="11" id="KW-1185">Reference proteome</keyword>
<evidence type="ECO:0000256" key="1">
    <source>
        <dbReference type="ARBA" id="ARBA00004496"/>
    </source>
</evidence>
<evidence type="ECO:0000256" key="8">
    <source>
        <dbReference type="ARBA" id="ARBA00025049"/>
    </source>
</evidence>
<dbReference type="InterPro" id="IPR013114">
    <property type="entry name" value="FabA_FabZ"/>
</dbReference>
<evidence type="ECO:0000313" key="10">
    <source>
        <dbReference type="EMBL" id="OAI18447.1"/>
    </source>
</evidence>
<dbReference type="NCBIfam" id="TIGR01750">
    <property type="entry name" value="fabZ"/>
    <property type="match status" value="1"/>
</dbReference>
<dbReference type="CDD" id="cd01288">
    <property type="entry name" value="FabZ"/>
    <property type="match status" value="1"/>
</dbReference>
<comment type="function">
    <text evidence="8 9">Involved in unsaturated fatty acids biosynthesis. Catalyzes the dehydration of short chain beta-hydroxyacyl-ACPs and long chain saturated and unsaturated beta-hydroxyacyl-ACPs.</text>
</comment>
<dbReference type="GO" id="GO:0019171">
    <property type="term" value="F:(3R)-hydroxyacyl-[acyl-carrier-protein] dehydratase activity"/>
    <property type="evidence" value="ECO:0007669"/>
    <property type="project" value="UniProtKB-EC"/>
</dbReference>
<keyword evidence="6 9" id="KW-0443">Lipid metabolism</keyword>
<reference evidence="10 11" key="1">
    <citation type="submission" date="2016-03" db="EMBL/GenBank/DDBJ databases">
        <authorList>
            <person name="Ploux O."/>
        </authorList>
    </citation>
    <scope>NUCLEOTIDE SEQUENCE [LARGE SCALE GENOMIC DNA]</scope>
    <source>
        <strain evidence="10 11">R-45370</strain>
    </source>
</reference>
<evidence type="ECO:0000256" key="6">
    <source>
        <dbReference type="ARBA" id="ARBA00023098"/>
    </source>
</evidence>
<accession>A0A177NKB8</accession>
<evidence type="ECO:0000256" key="4">
    <source>
        <dbReference type="ARBA" id="ARBA00022516"/>
    </source>
</evidence>
<proteinExistence type="inferred from homology"/>
<dbReference type="STRING" id="980561.A1359_04995"/>